<evidence type="ECO:0000256" key="2">
    <source>
        <dbReference type="ARBA" id="ARBA00022763"/>
    </source>
</evidence>
<reference evidence="9 10" key="1">
    <citation type="submission" date="2009-09" db="EMBL/GenBank/DDBJ databases">
        <authorList>
            <person name="Weinstock G."/>
            <person name="Sodergren E."/>
            <person name="Clifton S."/>
            <person name="Fulton L."/>
            <person name="Fulton B."/>
            <person name="Courtney L."/>
            <person name="Fronick C."/>
            <person name="Harrison M."/>
            <person name="Strong C."/>
            <person name="Farmer C."/>
            <person name="Delahaunty K."/>
            <person name="Markovic C."/>
            <person name="Hall O."/>
            <person name="Minx P."/>
            <person name="Tomlinson C."/>
            <person name="Mitreva M."/>
            <person name="Nelson J."/>
            <person name="Hou S."/>
            <person name="Wollam A."/>
            <person name="Pepin K.H."/>
            <person name="Johnson M."/>
            <person name="Bhonagiri V."/>
            <person name="Nash W.E."/>
            <person name="Warren W."/>
            <person name="Chinwalla A."/>
            <person name="Mardis E.R."/>
            <person name="Wilson R.K."/>
        </authorList>
    </citation>
    <scope>NUCLEOTIDE SEQUENCE [LARGE SCALE GENOMIC DNA]</scope>
    <source>
        <strain evidence="9 10">F0319</strain>
    </source>
</reference>
<evidence type="ECO:0000256" key="1">
    <source>
        <dbReference type="ARBA" id="ARBA00022723"/>
    </source>
</evidence>
<dbReference type="GO" id="GO:0006281">
    <property type="term" value="P:DNA repair"/>
    <property type="evidence" value="ECO:0007669"/>
    <property type="project" value="UniProtKB-UniRule"/>
</dbReference>
<dbReference type="Pfam" id="PF21175">
    <property type="entry name" value="RecR_C"/>
    <property type="match status" value="1"/>
</dbReference>
<evidence type="ECO:0000313" key="10">
    <source>
        <dbReference type="Proteomes" id="UP000003327"/>
    </source>
</evidence>
<dbReference type="AlphaFoldDB" id="C9MKB2"/>
<evidence type="ECO:0000259" key="8">
    <source>
        <dbReference type="PROSITE" id="PS50880"/>
    </source>
</evidence>
<dbReference type="EMBL" id="ACVA01000002">
    <property type="protein sequence ID" value="EEX20056.1"/>
    <property type="molecule type" value="Genomic_DNA"/>
</dbReference>
<dbReference type="InterPro" id="IPR034137">
    <property type="entry name" value="TOPRIM_RecR"/>
</dbReference>
<dbReference type="HOGENOM" id="CLU_060739_1_1_10"/>
<evidence type="ECO:0000256" key="7">
    <source>
        <dbReference type="HAMAP-Rule" id="MF_00017"/>
    </source>
</evidence>
<protein>
    <recommendedName>
        <fullName evidence="7">Recombination protein RecR</fullName>
    </recommendedName>
</protein>
<evidence type="ECO:0000256" key="6">
    <source>
        <dbReference type="ARBA" id="ARBA00023204"/>
    </source>
</evidence>
<dbReference type="HAMAP" id="MF_00017">
    <property type="entry name" value="RecR"/>
    <property type="match status" value="1"/>
</dbReference>
<keyword evidence="6 7" id="KW-0234">DNA repair</keyword>
<dbReference type="PROSITE" id="PS01300">
    <property type="entry name" value="RECR"/>
    <property type="match status" value="1"/>
</dbReference>
<keyword evidence="10" id="KW-1185">Reference proteome</keyword>
<dbReference type="OrthoDB" id="9802672at2"/>
<keyword evidence="4 7" id="KW-0862">Zinc</keyword>
<feature type="domain" description="Toprim" evidence="8">
    <location>
        <begin position="82"/>
        <end position="177"/>
    </location>
</feature>
<name>C9MKB2_9BACT</name>
<dbReference type="InterPro" id="IPR006171">
    <property type="entry name" value="TOPRIM_dom"/>
</dbReference>
<dbReference type="PANTHER" id="PTHR30446:SF0">
    <property type="entry name" value="RECOMBINATION PROTEIN RECR"/>
    <property type="match status" value="1"/>
</dbReference>
<dbReference type="Pfam" id="PF21176">
    <property type="entry name" value="RecR_HhH"/>
    <property type="match status" value="1"/>
</dbReference>
<evidence type="ECO:0000256" key="3">
    <source>
        <dbReference type="ARBA" id="ARBA00022771"/>
    </source>
</evidence>
<organism evidence="9 10">
    <name type="scientific">Prevotella veroralis F0319</name>
    <dbReference type="NCBI Taxonomy" id="649761"/>
    <lineage>
        <taxon>Bacteria</taxon>
        <taxon>Pseudomonadati</taxon>
        <taxon>Bacteroidota</taxon>
        <taxon>Bacteroidia</taxon>
        <taxon>Bacteroidales</taxon>
        <taxon>Prevotellaceae</taxon>
        <taxon>Prevotella</taxon>
    </lineage>
</organism>
<evidence type="ECO:0000256" key="4">
    <source>
        <dbReference type="ARBA" id="ARBA00022833"/>
    </source>
</evidence>
<dbReference type="STRING" id="649761.HMPREF0973_00031"/>
<dbReference type="Pfam" id="PF13662">
    <property type="entry name" value="Toprim_4"/>
    <property type="match status" value="1"/>
</dbReference>
<dbReference type="RefSeq" id="WP_004381624.1">
    <property type="nucleotide sequence ID" value="NZ_GG698712.1"/>
</dbReference>
<dbReference type="InterPro" id="IPR023627">
    <property type="entry name" value="Rcmb_RecR"/>
</dbReference>
<dbReference type="eggNOG" id="COG0353">
    <property type="taxonomic scope" value="Bacteria"/>
</dbReference>
<keyword evidence="1 7" id="KW-0479">Metal-binding</keyword>
<dbReference type="Gene3D" id="6.10.250.240">
    <property type="match status" value="1"/>
</dbReference>
<sequence length="202" mass="22421">MQQYSSQLLERAVEGFSQLPGVGRKTALRLVLHLLRQPVEEVESFTDAVTHVCHDIKYCKVCHNISDTDICSICSDPRRDSSVVCVVENIQDVMAIENTQQFHGLYHVLGGIISPMDGIGPHDLSIDSLVERVDTGEVKEVILALASTMEGDTTNFYISRKLKDKDVKLSIIARGISVGDELEYTDEVTLGRSILNRTPFDS</sequence>
<gene>
    <name evidence="7 9" type="primary">recR</name>
    <name evidence="9" type="ORF">HMPREF0973_00031</name>
</gene>
<dbReference type="InterPro" id="IPR000093">
    <property type="entry name" value="DNA_Rcmb_RecR"/>
</dbReference>
<comment type="function">
    <text evidence="7">May play a role in DNA repair. It seems to be involved in an RecBC-independent recombinational process of DNA repair. It may act with RecF and RecO.</text>
</comment>
<dbReference type="PANTHER" id="PTHR30446">
    <property type="entry name" value="RECOMBINATION PROTEIN RECR"/>
    <property type="match status" value="1"/>
</dbReference>
<evidence type="ECO:0000313" key="9">
    <source>
        <dbReference type="EMBL" id="EEX20056.1"/>
    </source>
</evidence>
<dbReference type="PROSITE" id="PS50880">
    <property type="entry name" value="TOPRIM"/>
    <property type="match status" value="1"/>
</dbReference>
<dbReference type="SMART" id="SM00493">
    <property type="entry name" value="TOPRIM"/>
    <property type="match status" value="1"/>
</dbReference>
<keyword evidence="3 7" id="KW-0863">Zinc-finger</keyword>
<dbReference type="GO" id="GO:0008270">
    <property type="term" value="F:zinc ion binding"/>
    <property type="evidence" value="ECO:0007669"/>
    <property type="project" value="UniProtKB-KW"/>
</dbReference>
<dbReference type="Pfam" id="PF02132">
    <property type="entry name" value="RecR_ZnF"/>
    <property type="match status" value="1"/>
</dbReference>
<accession>C9MKB2</accession>
<proteinExistence type="inferred from homology"/>
<comment type="similarity">
    <text evidence="7">Belongs to the RecR family.</text>
</comment>
<dbReference type="SUPFAM" id="SSF111304">
    <property type="entry name" value="Recombination protein RecR"/>
    <property type="match status" value="1"/>
</dbReference>
<dbReference type="Proteomes" id="UP000003327">
    <property type="component" value="Unassembled WGS sequence"/>
</dbReference>
<keyword evidence="5 7" id="KW-0233">DNA recombination</keyword>
<dbReference type="GO" id="GO:0006310">
    <property type="term" value="P:DNA recombination"/>
    <property type="evidence" value="ECO:0007669"/>
    <property type="project" value="UniProtKB-UniRule"/>
</dbReference>
<dbReference type="Gene3D" id="3.30.60.80">
    <property type="match status" value="1"/>
</dbReference>
<feature type="zinc finger region" description="C4-type" evidence="7">
    <location>
        <begin position="59"/>
        <end position="74"/>
    </location>
</feature>
<dbReference type="GO" id="GO:0003677">
    <property type="term" value="F:DNA binding"/>
    <property type="evidence" value="ECO:0007669"/>
    <property type="project" value="UniProtKB-UniRule"/>
</dbReference>
<keyword evidence="2 7" id="KW-0227">DNA damage</keyword>
<dbReference type="Gene3D" id="1.10.8.420">
    <property type="entry name" value="RecR Domain 1"/>
    <property type="match status" value="1"/>
</dbReference>
<evidence type="ECO:0000256" key="5">
    <source>
        <dbReference type="ARBA" id="ARBA00023172"/>
    </source>
</evidence>
<dbReference type="NCBIfam" id="TIGR00615">
    <property type="entry name" value="recR"/>
    <property type="match status" value="1"/>
</dbReference>
<comment type="caution">
    <text evidence="9">The sequence shown here is derived from an EMBL/GenBank/DDBJ whole genome shotgun (WGS) entry which is preliminary data.</text>
</comment>
<dbReference type="InterPro" id="IPR015967">
    <property type="entry name" value="Rcmb_RecR_Znf"/>
</dbReference>
<dbReference type="Gene3D" id="3.40.1360.10">
    <property type="match status" value="1"/>
</dbReference>
<dbReference type="CDD" id="cd01025">
    <property type="entry name" value="TOPRIM_recR"/>
    <property type="match status" value="1"/>
</dbReference>